<dbReference type="InParanoid" id="Q9HK92"/>
<feature type="transmembrane region" description="Helical" evidence="1">
    <location>
        <begin position="100"/>
        <end position="119"/>
    </location>
</feature>
<gene>
    <name evidence="2" type="ordered locus">Ta0709</name>
</gene>
<feature type="transmembrane region" description="Helical" evidence="1">
    <location>
        <begin position="256"/>
        <end position="273"/>
    </location>
</feature>
<dbReference type="EnsemblBacteria" id="CAC11847">
    <property type="protein sequence ID" value="CAC11847"/>
    <property type="gene ID" value="CAC11847"/>
</dbReference>
<keyword evidence="3" id="KW-1185">Reference proteome</keyword>
<dbReference type="eggNOG" id="arCOG03812">
    <property type="taxonomic scope" value="Archaea"/>
</dbReference>
<proteinExistence type="predicted"/>
<feature type="transmembrane region" description="Helical" evidence="1">
    <location>
        <begin position="412"/>
        <end position="431"/>
    </location>
</feature>
<feature type="transmembrane region" description="Helical" evidence="1">
    <location>
        <begin position="17"/>
        <end position="37"/>
    </location>
</feature>
<dbReference type="STRING" id="273075.gene:9571929"/>
<keyword evidence="1" id="KW-0472">Membrane</keyword>
<evidence type="ECO:0000256" key="1">
    <source>
        <dbReference type="SAM" id="Phobius"/>
    </source>
</evidence>
<sequence length="704" mass="80589">MKFSFHTCESNYFKDPFFYIMLSISILFSYLFSYYTILKYVSLNATAYDLGIYVSILENTMHGHVMYANPLLINSFSEHFSPFLFVIYPIYWFFPYVKTLLIMQSVMISFSGLVIYLLAREIFFINNFKKDILLEMLALFISTSYILSPYIESPLSFDFHLMPFLILFVPLSFYFFMKKYKILNLIVLILIISLHSLFVIMVFFIISYQFIFRIRNEGNLNCHKIIRTIANINISDNLKKTPKSKYVLQKIVRSKTLIKIIITLILLVGYLYFASLMKTFIASGAVALSPPSTMSTGSVSSSLAGLFTDLFTRPMLIESAFLINFPDKIIFAFYAFANTGFLVFLDPLSLLMDIPYFLYAYLSSYGPYYSLGYQYSTMIIPFIFIGALFGIRKIVQSARATDSDDVRRTIKKILVGVISIVIVSSLFELPLDPISPRNIFIESGSMANFHEFAYNNGSEIAFELQKEIGESDPYLLTINNLYPVFAKDTNAYVIAFAWNSQLRNLIYGYHIEYLVNQPDSFWSNQFNPSMNDLIDNNTFISHYGVYMESFGQDGVIVYKLNYTGLPVLMIPYSAYLPATSFYIAAGEYNYSIVNGSYVYHNTTMGTAWFGPYTTLLPGRYNITYYLESVNSEANSSILLDVTTNAGTVTLNQTVINSSELPNGDLEEVTLHLTLNETKYSVEFRGMAIDWTGTLIFKGVKYSVY</sequence>
<feature type="transmembrane region" description="Helical" evidence="1">
    <location>
        <begin position="183"/>
        <end position="211"/>
    </location>
</feature>
<keyword evidence="1" id="KW-0812">Transmembrane</keyword>
<dbReference type="AlphaFoldDB" id="Q9HK92"/>
<feature type="transmembrane region" description="Helical" evidence="1">
    <location>
        <begin position="71"/>
        <end position="94"/>
    </location>
</feature>
<dbReference type="PaxDb" id="273075-Ta0709"/>
<reference evidence="2 3" key="1">
    <citation type="journal article" date="2000" name="Nature">
        <title>The genome sequence of the thermoacidophilic scavenger Thermoplasma acidophilum.</title>
        <authorList>
            <person name="Ruepp A."/>
            <person name="Graml W."/>
            <person name="Santos-Martinez M.L."/>
            <person name="Koretke K.K."/>
            <person name="Volker C."/>
            <person name="Mewes H.W."/>
            <person name="Frishman D."/>
            <person name="Stocker S."/>
            <person name="Lupas A.N."/>
            <person name="Baumeister W."/>
        </authorList>
    </citation>
    <scope>NUCLEOTIDE SEQUENCE [LARGE SCALE GENOMIC DNA]</scope>
    <source>
        <strain evidence="3">ATCC 25905 / DSM 1728 / JCM 9062 / NBRC 15155 / AMRC-C165</strain>
    </source>
</reference>
<evidence type="ECO:0000313" key="2">
    <source>
        <dbReference type="EMBL" id="CAC11847.1"/>
    </source>
</evidence>
<evidence type="ECO:0008006" key="4">
    <source>
        <dbReference type="Google" id="ProtNLM"/>
    </source>
</evidence>
<feature type="transmembrane region" description="Helical" evidence="1">
    <location>
        <begin position="372"/>
        <end position="391"/>
    </location>
</feature>
<organism evidence="2 3">
    <name type="scientific">Thermoplasma acidophilum (strain ATCC 25905 / DSM 1728 / JCM 9062 / NBRC 15155 / AMRC-C165)</name>
    <dbReference type="NCBI Taxonomy" id="273075"/>
    <lineage>
        <taxon>Archaea</taxon>
        <taxon>Methanobacteriati</taxon>
        <taxon>Thermoplasmatota</taxon>
        <taxon>Thermoplasmata</taxon>
        <taxon>Thermoplasmatales</taxon>
        <taxon>Thermoplasmataceae</taxon>
        <taxon>Thermoplasma</taxon>
    </lineage>
</organism>
<keyword evidence="1" id="KW-1133">Transmembrane helix</keyword>
<dbReference type="InterPro" id="IPR018650">
    <property type="entry name" value="STSV1_Orf64"/>
</dbReference>
<accession>Q9HK92</accession>
<dbReference type="HOGENOM" id="CLU_408623_0_0_2"/>
<feature type="transmembrane region" description="Helical" evidence="1">
    <location>
        <begin position="131"/>
        <end position="151"/>
    </location>
</feature>
<evidence type="ECO:0000313" key="3">
    <source>
        <dbReference type="Proteomes" id="UP000001024"/>
    </source>
</evidence>
<dbReference type="Pfam" id="PF09852">
    <property type="entry name" value="DUF2079"/>
    <property type="match status" value="1"/>
</dbReference>
<name>Q9HK92_THEAC</name>
<dbReference type="KEGG" id="tac:Ta0709"/>
<feature type="transmembrane region" description="Helical" evidence="1">
    <location>
        <begin position="329"/>
        <end position="352"/>
    </location>
</feature>
<dbReference type="EMBL" id="AL445065">
    <property type="protein sequence ID" value="CAC11847.1"/>
    <property type="molecule type" value="Genomic_DNA"/>
</dbReference>
<protein>
    <recommendedName>
        <fullName evidence="4">DUF2079 domain-containing protein</fullName>
    </recommendedName>
</protein>
<dbReference type="Proteomes" id="UP000001024">
    <property type="component" value="Chromosome"/>
</dbReference>
<feature type="transmembrane region" description="Helical" evidence="1">
    <location>
        <begin position="157"/>
        <end position="176"/>
    </location>
</feature>